<dbReference type="AlphaFoldDB" id="A0A843U6E2"/>
<dbReference type="InterPro" id="IPR051264">
    <property type="entry name" value="FAD-oxidored/transferase_4"/>
</dbReference>
<proteinExistence type="predicted"/>
<organism evidence="5 6">
    <name type="scientific">Colocasia esculenta</name>
    <name type="common">Wild taro</name>
    <name type="synonym">Arum esculentum</name>
    <dbReference type="NCBI Taxonomy" id="4460"/>
    <lineage>
        <taxon>Eukaryota</taxon>
        <taxon>Viridiplantae</taxon>
        <taxon>Streptophyta</taxon>
        <taxon>Embryophyta</taxon>
        <taxon>Tracheophyta</taxon>
        <taxon>Spermatophyta</taxon>
        <taxon>Magnoliopsida</taxon>
        <taxon>Liliopsida</taxon>
        <taxon>Araceae</taxon>
        <taxon>Aroideae</taxon>
        <taxon>Colocasieae</taxon>
        <taxon>Colocasia</taxon>
    </lineage>
</organism>
<dbReference type="Pfam" id="PF01565">
    <property type="entry name" value="FAD_binding_4"/>
    <property type="match status" value="1"/>
</dbReference>
<comment type="caution">
    <text evidence="5">The sequence shown here is derived from an EMBL/GenBank/DDBJ whole genome shotgun (WGS) entry which is preliminary data.</text>
</comment>
<feature type="compositionally biased region" description="Basic and acidic residues" evidence="3">
    <location>
        <begin position="43"/>
        <end position="54"/>
    </location>
</feature>
<gene>
    <name evidence="5" type="ORF">Taro_009957</name>
</gene>
<dbReference type="GO" id="GO:0071949">
    <property type="term" value="F:FAD binding"/>
    <property type="evidence" value="ECO:0007669"/>
    <property type="project" value="InterPro"/>
</dbReference>
<dbReference type="PANTHER" id="PTHR43716">
    <property type="entry name" value="D-2-HYDROXYGLUTARATE DEHYDROGENASE, MITOCHONDRIAL"/>
    <property type="match status" value="1"/>
</dbReference>
<feature type="domain" description="FAD-binding PCMH-type" evidence="4">
    <location>
        <begin position="204"/>
        <end position="274"/>
    </location>
</feature>
<dbReference type="Gene3D" id="3.30.43.10">
    <property type="entry name" value="Uridine Diphospho-n-acetylenolpyruvylglucosamine Reductase, domain 2"/>
    <property type="match status" value="1"/>
</dbReference>
<protein>
    <recommendedName>
        <fullName evidence="4">FAD-binding PCMH-type domain-containing protein</fullName>
    </recommendedName>
</protein>
<dbReference type="GO" id="GO:0005739">
    <property type="term" value="C:mitochondrion"/>
    <property type="evidence" value="ECO:0007669"/>
    <property type="project" value="TreeGrafter"/>
</dbReference>
<dbReference type="InterPro" id="IPR016166">
    <property type="entry name" value="FAD-bd_PCMH"/>
</dbReference>
<dbReference type="PROSITE" id="PS51387">
    <property type="entry name" value="FAD_PCMH"/>
    <property type="match status" value="1"/>
</dbReference>
<evidence type="ECO:0000256" key="3">
    <source>
        <dbReference type="SAM" id="MobiDB-lite"/>
    </source>
</evidence>
<comment type="cofactor">
    <cofactor evidence="1">
        <name>FAD</name>
        <dbReference type="ChEBI" id="CHEBI:57692"/>
    </cofactor>
</comment>
<dbReference type="OrthoDB" id="777615at2759"/>
<dbReference type="SUPFAM" id="SSF56176">
    <property type="entry name" value="FAD-binding/transporter-associated domain-like"/>
    <property type="match status" value="1"/>
</dbReference>
<sequence>MENVFGRHFLTLESYSVPTAPYFPQNLHEGAAYETPSSSSVDLRNRLRAPDGTRRNVNGGDSSTSSPAGNPHALTTLIPGSNLKKCTGHNARTRDGLHLSAFAPMVGLRPSGASLRRWRVQQASAAAAAAAQSRGSVNHYKTAIFSGTYRRSFVSAAVNFPRSPTFSKLTKDDIDHFKNILGDKYVIQEEDRLSTANLDWMRKYRGSSQLLLLPRSTKEVSQILHYCNSRCLAVVPQGGNTSLVGGSVPVYDEVIVNVGSMDKIVSFDKDNWIT</sequence>
<evidence type="ECO:0000256" key="2">
    <source>
        <dbReference type="ARBA" id="ARBA00023002"/>
    </source>
</evidence>
<evidence type="ECO:0000256" key="1">
    <source>
        <dbReference type="ARBA" id="ARBA00001974"/>
    </source>
</evidence>
<keyword evidence="2" id="KW-0560">Oxidoreductase</keyword>
<evidence type="ECO:0000259" key="4">
    <source>
        <dbReference type="PROSITE" id="PS51387"/>
    </source>
</evidence>
<dbReference type="InterPro" id="IPR006094">
    <property type="entry name" value="Oxid_FAD_bind_N"/>
</dbReference>
<dbReference type="Proteomes" id="UP000652761">
    <property type="component" value="Unassembled WGS sequence"/>
</dbReference>
<feature type="compositionally biased region" description="Polar residues" evidence="3">
    <location>
        <begin position="55"/>
        <end position="68"/>
    </location>
</feature>
<feature type="region of interest" description="Disordered" evidence="3">
    <location>
        <begin position="33"/>
        <end position="81"/>
    </location>
</feature>
<evidence type="ECO:0000313" key="5">
    <source>
        <dbReference type="EMBL" id="MQL77557.1"/>
    </source>
</evidence>
<evidence type="ECO:0000313" key="6">
    <source>
        <dbReference type="Proteomes" id="UP000652761"/>
    </source>
</evidence>
<dbReference type="FunFam" id="3.30.43.10:FF:000002">
    <property type="entry name" value="D-2-hydroxyglutarate dehydrogenase, mitochondrial"/>
    <property type="match status" value="1"/>
</dbReference>
<accession>A0A843U6E2</accession>
<dbReference type="PANTHER" id="PTHR43716:SF1">
    <property type="entry name" value="D-2-HYDROXYGLUTARATE DEHYDROGENASE, MITOCHONDRIAL"/>
    <property type="match status" value="1"/>
</dbReference>
<reference evidence="5" key="1">
    <citation type="submission" date="2017-07" db="EMBL/GenBank/DDBJ databases">
        <title>Taro Niue Genome Assembly and Annotation.</title>
        <authorList>
            <person name="Atibalentja N."/>
            <person name="Keating K."/>
            <person name="Fields C.J."/>
        </authorList>
    </citation>
    <scope>NUCLEOTIDE SEQUENCE</scope>
    <source>
        <strain evidence="5">Niue_2</strain>
        <tissue evidence="5">Leaf</tissue>
    </source>
</reference>
<keyword evidence="6" id="KW-1185">Reference proteome</keyword>
<dbReference type="InterPro" id="IPR016167">
    <property type="entry name" value="FAD-bd_PCMH_sub1"/>
</dbReference>
<dbReference type="InterPro" id="IPR036318">
    <property type="entry name" value="FAD-bd_PCMH-like_sf"/>
</dbReference>
<dbReference type="GO" id="GO:0016491">
    <property type="term" value="F:oxidoreductase activity"/>
    <property type="evidence" value="ECO:0007669"/>
    <property type="project" value="UniProtKB-KW"/>
</dbReference>
<dbReference type="EMBL" id="NMUH01000354">
    <property type="protein sequence ID" value="MQL77557.1"/>
    <property type="molecule type" value="Genomic_DNA"/>
</dbReference>
<name>A0A843U6E2_COLES</name>